<dbReference type="Proteomes" id="UP001175271">
    <property type="component" value="Unassembled WGS sequence"/>
</dbReference>
<proteinExistence type="predicted"/>
<comment type="caution">
    <text evidence="2">The sequence shown here is derived from an EMBL/GenBank/DDBJ whole genome shotgun (WGS) entry which is preliminary data.</text>
</comment>
<reference evidence="2" key="1">
    <citation type="submission" date="2023-06" db="EMBL/GenBank/DDBJ databases">
        <title>Genomic analysis of the entomopathogenic nematode Steinernema hermaphroditum.</title>
        <authorList>
            <person name="Schwarz E.M."/>
            <person name="Heppert J.K."/>
            <person name="Baniya A."/>
            <person name="Schwartz H.T."/>
            <person name="Tan C.-H."/>
            <person name="Antoshechkin I."/>
            <person name="Sternberg P.W."/>
            <person name="Goodrich-Blair H."/>
            <person name="Dillman A.R."/>
        </authorList>
    </citation>
    <scope>NUCLEOTIDE SEQUENCE</scope>
    <source>
        <strain evidence="2">PS9179</strain>
        <tissue evidence="2">Whole animal</tissue>
    </source>
</reference>
<evidence type="ECO:0000256" key="1">
    <source>
        <dbReference type="SAM" id="MobiDB-lite"/>
    </source>
</evidence>
<accession>A0AA39IRM6</accession>
<feature type="compositionally biased region" description="Basic residues" evidence="1">
    <location>
        <begin position="14"/>
        <end position="23"/>
    </location>
</feature>
<keyword evidence="3" id="KW-1185">Reference proteome</keyword>
<feature type="region of interest" description="Disordered" evidence="1">
    <location>
        <begin position="1"/>
        <end position="29"/>
    </location>
</feature>
<dbReference type="EMBL" id="JAUCMV010000001">
    <property type="protein sequence ID" value="KAK0429217.1"/>
    <property type="molecule type" value="Genomic_DNA"/>
</dbReference>
<feature type="compositionally biased region" description="Basic and acidic residues" evidence="1">
    <location>
        <begin position="1"/>
        <end position="13"/>
    </location>
</feature>
<gene>
    <name evidence="2" type="ORF">QR680_011256</name>
</gene>
<organism evidence="2 3">
    <name type="scientific">Steinernema hermaphroditum</name>
    <dbReference type="NCBI Taxonomy" id="289476"/>
    <lineage>
        <taxon>Eukaryota</taxon>
        <taxon>Metazoa</taxon>
        <taxon>Ecdysozoa</taxon>
        <taxon>Nematoda</taxon>
        <taxon>Chromadorea</taxon>
        <taxon>Rhabditida</taxon>
        <taxon>Tylenchina</taxon>
        <taxon>Panagrolaimomorpha</taxon>
        <taxon>Strongyloidoidea</taxon>
        <taxon>Steinernematidae</taxon>
        <taxon>Steinernema</taxon>
    </lineage>
</organism>
<name>A0AA39IRM6_9BILA</name>
<dbReference type="AlphaFoldDB" id="A0AA39IRM6"/>
<sequence>MGVDEEKREERHGERCHRKKRTRRREEDAAQVLLEVKTKEAPKRRVVASSDGEKAKNKKKTRREVKIGSDPSGGQLPLQWRERRFFEWNADADGFSLKGEAAADDSRCDRSSLVEIVAMVSSHNGVGVVIIVVDDDADYVVFKTQHNSWPAA</sequence>
<feature type="region of interest" description="Disordered" evidence="1">
    <location>
        <begin position="43"/>
        <end position="76"/>
    </location>
</feature>
<evidence type="ECO:0000313" key="2">
    <source>
        <dbReference type="EMBL" id="KAK0429217.1"/>
    </source>
</evidence>
<protein>
    <submittedName>
        <fullName evidence="2">Uncharacterized protein</fullName>
    </submittedName>
</protein>
<evidence type="ECO:0000313" key="3">
    <source>
        <dbReference type="Proteomes" id="UP001175271"/>
    </source>
</evidence>